<dbReference type="CDD" id="cd14705">
    <property type="entry name" value="bZIP_Zip1"/>
    <property type="match status" value="1"/>
</dbReference>
<dbReference type="EMBL" id="CAUWAG010000008">
    <property type="protein sequence ID" value="CAJ2506409.1"/>
    <property type="molecule type" value="Genomic_DNA"/>
</dbReference>
<feature type="region of interest" description="Disordered" evidence="1">
    <location>
        <begin position="71"/>
        <end position="256"/>
    </location>
</feature>
<dbReference type="GO" id="GO:0003700">
    <property type="term" value="F:DNA-binding transcription factor activity"/>
    <property type="evidence" value="ECO:0007669"/>
    <property type="project" value="InterPro"/>
</dbReference>
<accession>A0AAI8VK57</accession>
<protein>
    <submittedName>
        <fullName evidence="3">Uu.00g005390.m01.CDS01</fullName>
    </submittedName>
</protein>
<gene>
    <name evidence="3" type="ORF">KHLLAP_LOCUS6877</name>
</gene>
<proteinExistence type="predicted"/>
<dbReference type="Proteomes" id="UP001295740">
    <property type="component" value="Unassembled WGS sequence"/>
</dbReference>
<reference evidence="3" key="1">
    <citation type="submission" date="2023-10" db="EMBL/GenBank/DDBJ databases">
        <authorList>
            <person name="Hackl T."/>
        </authorList>
    </citation>
    <scope>NUCLEOTIDE SEQUENCE</scope>
</reference>
<feature type="domain" description="BZIP" evidence="2">
    <location>
        <begin position="36"/>
        <end position="50"/>
    </location>
</feature>
<feature type="compositionally biased region" description="Basic and acidic residues" evidence="1">
    <location>
        <begin position="71"/>
        <end position="97"/>
    </location>
</feature>
<name>A0AAI8VK57_9PEZI</name>
<dbReference type="AlphaFoldDB" id="A0AAI8VK57"/>
<feature type="compositionally biased region" description="Polar residues" evidence="1">
    <location>
        <begin position="186"/>
        <end position="196"/>
    </location>
</feature>
<keyword evidence="4" id="KW-1185">Reference proteome</keyword>
<dbReference type="PROSITE" id="PS00036">
    <property type="entry name" value="BZIP_BASIC"/>
    <property type="match status" value="1"/>
</dbReference>
<organism evidence="3 4">
    <name type="scientific">Anthostomella pinea</name>
    <dbReference type="NCBI Taxonomy" id="933095"/>
    <lineage>
        <taxon>Eukaryota</taxon>
        <taxon>Fungi</taxon>
        <taxon>Dikarya</taxon>
        <taxon>Ascomycota</taxon>
        <taxon>Pezizomycotina</taxon>
        <taxon>Sordariomycetes</taxon>
        <taxon>Xylariomycetidae</taxon>
        <taxon>Xylariales</taxon>
        <taxon>Xylariaceae</taxon>
        <taxon>Anthostomella</taxon>
    </lineage>
</organism>
<sequence>MPGSEGHAAFQIAPTQGDNIIVPIEMYQGSKQADEKRQRNAGASARFRQRKKDREVQQAINIQKLEAQNREVEKRLQDAEAERDRYRAERDRLRDIVYRTPGTSELAFQGPPSPNSARSGGSFAERSPLVPATRPPTSMPIQQYGAADPTTGERASRRRRTDSQLEYSSHAYGSTPSTLPPIHQPSYPTTLSQPGTPSAGAPPRLPPLRSDPPSGTPTTAPSATNTPVQGYTPFKREPYESGWATRPSGPHDPGQR</sequence>
<evidence type="ECO:0000313" key="3">
    <source>
        <dbReference type="EMBL" id="CAJ2506409.1"/>
    </source>
</evidence>
<evidence type="ECO:0000313" key="4">
    <source>
        <dbReference type="Proteomes" id="UP001295740"/>
    </source>
</evidence>
<evidence type="ECO:0000256" key="1">
    <source>
        <dbReference type="SAM" id="MobiDB-lite"/>
    </source>
</evidence>
<comment type="caution">
    <text evidence="3">The sequence shown here is derived from an EMBL/GenBank/DDBJ whole genome shotgun (WGS) entry which is preliminary data.</text>
</comment>
<feature type="compositionally biased region" description="Low complexity" evidence="1">
    <location>
        <begin position="211"/>
        <end position="227"/>
    </location>
</feature>
<feature type="region of interest" description="Disordered" evidence="1">
    <location>
        <begin position="29"/>
        <end position="56"/>
    </location>
</feature>
<dbReference type="InterPro" id="IPR004827">
    <property type="entry name" value="bZIP"/>
</dbReference>
<evidence type="ECO:0000259" key="2">
    <source>
        <dbReference type="PROSITE" id="PS00036"/>
    </source>
</evidence>
<feature type="compositionally biased region" description="Polar residues" evidence="1">
    <location>
        <begin position="164"/>
        <end position="177"/>
    </location>
</feature>